<dbReference type="Proteomes" id="UP000318331">
    <property type="component" value="Unassembled WGS sequence"/>
</dbReference>
<keyword evidence="2" id="KW-0812">Transmembrane</keyword>
<evidence type="ECO:0000313" key="4">
    <source>
        <dbReference type="Proteomes" id="UP000318331"/>
    </source>
</evidence>
<comment type="caution">
    <text evidence="3">The sequence shown here is derived from an EMBL/GenBank/DDBJ whole genome shotgun (WGS) entry which is preliminary data.</text>
</comment>
<feature type="region of interest" description="Disordered" evidence="1">
    <location>
        <begin position="246"/>
        <end position="269"/>
    </location>
</feature>
<feature type="region of interest" description="Disordered" evidence="1">
    <location>
        <begin position="73"/>
        <end position="93"/>
    </location>
</feature>
<feature type="transmembrane region" description="Helical" evidence="2">
    <location>
        <begin position="6"/>
        <end position="24"/>
    </location>
</feature>
<feature type="compositionally biased region" description="Low complexity" evidence="1">
    <location>
        <begin position="309"/>
        <end position="322"/>
    </location>
</feature>
<keyword evidence="2" id="KW-0472">Membrane</keyword>
<keyword evidence="2" id="KW-1133">Transmembrane helix</keyword>
<protein>
    <submittedName>
        <fullName evidence="3">Uncharacterized protein</fullName>
    </submittedName>
</protein>
<feature type="transmembrane region" description="Helical" evidence="2">
    <location>
        <begin position="172"/>
        <end position="194"/>
    </location>
</feature>
<name>A0A543HYC8_9MICO</name>
<keyword evidence="4" id="KW-1185">Reference proteome</keyword>
<dbReference type="AlphaFoldDB" id="A0A543HYC8"/>
<evidence type="ECO:0000256" key="1">
    <source>
        <dbReference type="SAM" id="MobiDB-lite"/>
    </source>
</evidence>
<reference evidence="3 4" key="1">
    <citation type="submission" date="2019-06" db="EMBL/GenBank/DDBJ databases">
        <title>Sequencing the genomes of 1000 actinobacteria strains.</title>
        <authorList>
            <person name="Klenk H.-P."/>
        </authorList>
    </citation>
    <scope>NUCLEOTIDE SEQUENCE [LARGE SCALE GENOMIC DNA]</scope>
    <source>
        <strain evidence="3 4">DSM 18031</strain>
    </source>
</reference>
<feature type="compositionally biased region" description="Basic and acidic residues" evidence="1">
    <location>
        <begin position="333"/>
        <end position="349"/>
    </location>
</feature>
<proteinExistence type="predicted"/>
<sequence length="383" mass="41269">MTGDVLGGGVVVAITAGLWAVYFLPQWIRRRQFSATEQNALRIQRTLRLLAETTEVPDEVRLEANAREAAAQERILKSSRARDEAERRKLEAEHRKQVVQAEAEAARAEKEARTAAAQAAKAARTAASVQTQPARAMRAAQVEAKNVNTDQAPRRGVSDVVRRARQARARRVRACVTLLMCVGVVVAVIGGVTLTAGGSSLTLVVGLVVAVAGLLALRALAPRKTKPVAPRAPAFRDFAAEEAAQLPVAAPAEETRDRSWTPRPLPKPLYLSHTSAADQALAAAEAEARSRRAAELSAEVRRLVQREVSTPAAAKKVSAPSSEVFDVESSTPRVERPRVSERAPRDARTPIDATSLRSMGIVEEAEPGLGNLDDVLRRRRSVG</sequence>
<feature type="transmembrane region" description="Helical" evidence="2">
    <location>
        <begin position="200"/>
        <end position="221"/>
    </location>
</feature>
<gene>
    <name evidence="3" type="ORF">FB466_1602</name>
</gene>
<dbReference type="RefSeq" id="WP_170206067.1">
    <property type="nucleotide sequence ID" value="NZ_BAAAYS010000025.1"/>
</dbReference>
<evidence type="ECO:0000313" key="3">
    <source>
        <dbReference type="EMBL" id="TQM63341.1"/>
    </source>
</evidence>
<evidence type="ECO:0000256" key="2">
    <source>
        <dbReference type="SAM" id="Phobius"/>
    </source>
</evidence>
<feature type="region of interest" description="Disordered" evidence="1">
    <location>
        <begin position="309"/>
        <end position="355"/>
    </location>
</feature>
<dbReference type="EMBL" id="VFPN01000002">
    <property type="protein sequence ID" value="TQM63341.1"/>
    <property type="molecule type" value="Genomic_DNA"/>
</dbReference>
<organism evidence="3 4">
    <name type="scientific">Klugiella xanthotipulae</name>
    <dbReference type="NCBI Taxonomy" id="244735"/>
    <lineage>
        <taxon>Bacteria</taxon>
        <taxon>Bacillati</taxon>
        <taxon>Actinomycetota</taxon>
        <taxon>Actinomycetes</taxon>
        <taxon>Micrococcales</taxon>
        <taxon>Microbacteriaceae</taxon>
        <taxon>Klugiella</taxon>
    </lineage>
</organism>
<accession>A0A543HYC8</accession>